<evidence type="ECO:0000313" key="2">
    <source>
        <dbReference type="EMBL" id="KZT51906.1"/>
    </source>
</evidence>
<feature type="chain" id="PRO_5007856343" description="Apple domain-containing protein" evidence="1">
    <location>
        <begin position="24"/>
        <end position="171"/>
    </location>
</feature>
<dbReference type="Proteomes" id="UP000076842">
    <property type="component" value="Unassembled WGS sequence"/>
</dbReference>
<keyword evidence="1" id="KW-0732">Signal</keyword>
<evidence type="ECO:0000313" key="3">
    <source>
        <dbReference type="Proteomes" id="UP000076842"/>
    </source>
</evidence>
<sequence length="171" mass="17669">MFFRTALLPLAWLCVVLATLATALVPKAVPRALRQATRDGVVQRMALSPDGTWSANRAKRSGGAQTDCGLTVAGGGTCACGYTISCASMVPTGNTLIGPPLTLDSFADCVRLCDSSLECGIVSYQLSTGNCAAYGNTFVTLIPNTDYETAVLSAQCDGLASCLDAYPPAGF</sequence>
<dbReference type="InParanoid" id="A0A165D258"/>
<accession>A0A165D258</accession>
<evidence type="ECO:0000256" key="1">
    <source>
        <dbReference type="SAM" id="SignalP"/>
    </source>
</evidence>
<proteinExistence type="predicted"/>
<dbReference type="EMBL" id="KV424085">
    <property type="protein sequence ID" value="KZT51906.1"/>
    <property type="molecule type" value="Genomic_DNA"/>
</dbReference>
<evidence type="ECO:0008006" key="4">
    <source>
        <dbReference type="Google" id="ProtNLM"/>
    </source>
</evidence>
<name>A0A165D258_9BASI</name>
<dbReference type="AlphaFoldDB" id="A0A165D258"/>
<feature type="signal peptide" evidence="1">
    <location>
        <begin position="1"/>
        <end position="23"/>
    </location>
</feature>
<organism evidence="2 3">
    <name type="scientific">Calocera cornea HHB12733</name>
    <dbReference type="NCBI Taxonomy" id="1353952"/>
    <lineage>
        <taxon>Eukaryota</taxon>
        <taxon>Fungi</taxon>
        <taxon>Dikarya</taxon>
        <taxon>Basidiomycota</taxon>
        <taxon>Agaricomycotina</taxon>
        <taxon>Dacrymycetes</taxon>
        <taxon>Dacrymycetales</taxon>
        <taxon>Dacrymycetaceae</taxon>
        <taxon>Calocera</taxon>
    </lineage>
</organism>
<protein>
    <recommendedName>
        <fullName evidence="4">Apple domain-containing protein</fullName>
    </recommendedName>
</protein>
<reference evidence="2 3" key="1">
    <citation type="journal article" date="2016" name="Mol. Biol. Evol.">
        <title>Comparative Genomics of Early-Diverging Mushroom-Forming Fungi Provides Insights into the Origins of Lignocellulose Decay Capabilities.</title>
        <authorList>
            <person name="Nagy L.G."/>
            <person name="Riley R."/>
            <person name="Tritt A."/>
            <person name="Adam C."/>
            <person name="Daum C."/>
            <person name="Floudas D."/>
            <person name="Sun H."/>
            <person name="Yadav J.S."/>
            <person name="Pangilinan J."/>
            <person name="Larsson K.H."/>
            <person name="Matsuura K."/>
            <person name="Barry K."/>
            <person name="Labutti K."/>
            <person name="Kuo R."/>
            <person name="Ohm R.A."/>
            <person name="Bhattacharya S.S."/>
            <person name="Shirouzu T."/>
            <person name="Yoshinaga Y."/>
            <person name="Martin F.M."/>
            <person name="Grigoriev I.V."/>
            <person name="Hibbett D.S."/>
        </authorList>
    </citation>
    <scope>NUCLEOTIDE SEQUENCE [LARGE SCALE GENOMIC DNA]</scope>
    <source>
        <strain evidence="2 3">HHB12733</strain>
    </source>
</reference>
<gene>
    <name evidence="2" type="ORF">CALCODRAFT_512382</name>
</gene>
<keyword evidence="3" id="KW-1185">Reference proteome</keyword>